<keyword evidence="3" id="KW-1185">Reference proteome</keyword>
<dbReference type="Proteomes" id="UP001529275">
    <property type="component" value="Unassembled WGS sequence"/>
</dbReference>
<evidence type="ECO:0000313" key="2">
    <source>
        <dbReference type="EMBL" id="MDM8196062.1"/>
    </source>
</evidence>
<evidence type="ECO:0000259" key="1">
    <source>
        <dbReference type="Pfam" id="PF12652"/>
    </source>
</evidence>
<reference evidence="2 3" key="2">
    <citation type="submission" date="2023-06" db="EMBL/GenBank/DDBJ databases">
        <authorList>
            <person name="Zeman M."/>
            <person name="Kubasova T."/>
            <person name="Jahodarova E."/>
            <person name="Nykrynova M."/>
            <person name="Rychlik I."/>
        </authorList>
    </citation>
    <scope>NUCLEOTIDE SEQUENCE [LARGE SCALE GENOMIC DNA]</scope>
    <source>
        <strain evidence="2 3">ET341</strain>
    </source>
</reference>
<keyword evidence="2" id="KW-0167">Capsid protein</keyword>
<accession>A0ABT7UKQ1</accession>
<dbReference type="Pfam" id="PF12652">
    <property type="entry name" value="CotJB"/>
    <property type="match status" value="1"/>
</dbReference>
<proteinExistence type="predicted"/>
<name>A0ABT7UKQ1_9FIRM</name>
<protein>
    <submittedName>
        <fullName evidence="2">Spore coat protein CotJB</fullName>
    </submittedName>
</protein>
<sequence>MNIFQEDKNCFSPFYMSNQTRQCQPVLFDPQEAISLGNLFKDLYMSYQGFSNYCLQPENARQQALLEVQMYYFVAHEINLYLDMHPHDEKMIQLYEQYIQKAKQSQDVFEKRYGPLEVQNTQNKIPFEWIQGPWPWEYQKD</sequence>
<gene>
    <name evidence="2" type="ORF">QUV98_07025</name>
</gene>
<comment type="caution">
    <text evidence="2">The sequence shown here is derived from an EMBL/GenBank/DDBJ whole genome shotgun (WGS) entry which is preliminary data.</text>
</comment>
<reference evidence="3" key="1">
    <citation type="submission" date="2023-06" db="EMBL/GenBank/DDBJ databases">
        <title>Identification and characterization of horizontal gene transfer across gut microbiota members of farm animals based on homology search.</title>
        <authorList>
            <person name="Zeman M."/>
            <person name="Kubasova T."/>
            <person name="Jahodarova E."/>
            <person name="Nykrynova M."/>
            <person name="Rychlik I."/>
        </authorList>
    </citation>
    <scope>NUCLEOTIDE SEQUENCE [LARGE SCALE GENOMIC DNA]</scope>
    <source>
        <strain evidence="3">ET341</strain>
    </source>
</reference>
<feature type="domain" description="Protein CotJB" evidence="1">
    <location>
        <begin position="63"/>
        <end position="137"/>
    </location>
</feature>
<keyword evidence="2" id="KW-0946">Virion</keyword>
<evidence type="ECO:0000313" key="3">
    <source>
        <dbReference type="Proteomes" id="UP001529275"/>
    </source>
</evidence>
<dbReference type="RefSeq" id="WP_224759449.1">
    <property type="nucleotide sequence ID" value="NZ_JAUDCK010000021.1"/>
</dbReference>
<organism evidence="2 3">
    <name type="scientific">Massilimicrobiota timonensis</name>
    <dbReference type="NCBI Taxonomy" id="1776392"/>
    <lineage>
        <taxon>Bacteria</taxon>
        <taxon>Bacillati</taxon>
        <taxon>Bacillota</taxon>
        <taxon>Erysipelotrichia</taxon>
        <taxon>Erysipelotrichales</taxon>
        <taxon>Erysipelotrichaceae</taxon>
        <taxon>Massilimicrobiota</taxon>
    </lineage>
</organism>
<dbReference type="EMBL" id="JAUDCK010000021">
    <property type="protein sequence ID" value="MDM8196062.1"/>
    <property type="molecule type" value="Genomic_DNA"/>
</dbReference>
<dbReference type="InterPro" id="IPR024207">
    <property type="entry name" value="CotJB_dom"/>
</dbReference>